<gene>
    <name evidence="2" type="ORF">FEHR0123_LOCUS7590</name>
</gene>
<evidence type="ECO:0000256" key="1">
    <source>
        <dbReference type="SAM" id="MobiDB-lite"/>
    </source>
</evidence>
<protein>
    <submittedName>
        <fullName evidence="2">Uncharacterized protein</fullName>
    </submittedName>
</protein>
<feature type="compositionally biased region" description="Basic and acidic residues" evidence="1">
    <location>
        <begin position="64"/>
        <end position="84"/>
    </location>
</feature>
<feature type="region of interest" description="Disordered" evidence="1">
    <location>
        <begin position="64"/>
        <end position="185"/>
    </location>
</feature>
<reference evidence="2" key="1">
    <citation type="submission" date="2021-01" db="EMBL/GenBank/DDBJ databases">
        <authorList>
            <person name="Corre E."/>
            <person name="Pelletier E."/>
            <person name="Niang G."/>
            <person name="Scheremetjew M."/>
            <person name="Finn R."/>
            <person name="Kale V."/>
            <person name="Holt S."/>
            <person name="Cochrane G."/>
            <person name="Meng A."/>
            <person name="Brown T."/>
            <person name="Cohen L."/>
        </authorList>
    </citation>
    <scope>NUCLEOTIDE SEQUENCE</scope>
    <source>
        <strain evidence="2">Fehren 1</strain>
    </source>
</reference>
<dbReference type="AlphaFoldDB" id="A0A7S3MM25"/>
<name>A0A7S3MM25_9SPIT</name>
<feature type="compositionally biased region" description="Basic and acidic residues" evidence="1">
    <location>
        <begin position="107"/>
        <end position="127"/>
    </location>
</feature>
<accession>A0A7S3MM25</accession>
<evidence type="ECO:0000313" key="2">
    <source>
        <dbReference type="EMBL" id="CAE0312668.1"/>
    </source>
</evidence>
<sequence length="185" mass="21758">MRRKLLGSLSEDNSRQRKSLRSVEHGQQEQEVSDDEMSEGAMEELEVNFGVGFGQDIGKKLIEKKQERKEKERMSEFQKWQEKRKERRRDKKQAAKDKVKDAKKKGKMTEKEIEAMDAEEKRNRAELDLLLDDGEAGSKQHDKSLGKRDSRFIREGDNDFAVDPTHKEYRKVVQGHNKISKRKRQ</sequence>
<feature type="compositionally biased region" description="Basic and acidic residues" evidence="1">
    <location>
        <begin position="136"/>
        <end position="157"/>
    </location>
</feature>
<feature type="compositionally biased region" description="Acidic residues" evidence="1">
    <location>
        <begin position="31"/>
        <end position="46"/>
    </location>
</feature>
<feature type="region of interest" description="Disordered" evidence="1">
    <location>
        <begin position="1"/>
        <end position="49"/>
    </location>
</feature>
<dbReference type="EMBL" id="HBIE01024752">
    <property type="protein sequence ID" value="CAE0312668.1"/>
    <property type="molecule type" value="Transcribed_RNA"/>
</dbReference>
<proteinExistence type="predicted"/>
<organism evidence="2">
    <name type="scientific">Favella ehrenbergii</name>
    <dbReference type="NCBI Taxonomy" id="182087"/>
    <lineage>
        <taxon>Eukaryota</taxon>
        <taxon>Sar</taxon>
        <taxon>Alveolata</taxon>
        <taxon>Ciliophora</taxon>
        <taxon>Intramacronucleata</taxon>
        <taxon>Spirotrichea</taxon>
        <taxon>Choreotrichia</taxon>
        <taxon>Tintinnida</taxon>
        <taxon>Xystonellidae</taxon>
        <taxon>Favella</taxon>
    </lineage>
</organism>